<comment type="caution">
    <text evidence="1">The sequence shown here is derived from an EMBL/GenBank/DDBJ whole genome shotgun (WGS) entry which is preliminary data.</text>
</comment>
<dbReference type="Proteomes" id="UP001055811">
    <property type="component" value="Linkage Group LG02"/>
</dbReference>
<evidence type="ECO:0000313" key="2">
    <source>
        <dbReference type="Proteomes" id="UP001055811"/>
    </source>
</evidence>
<evidence type="ECO:0000313" key="1">
    <source>
        <dbReference type="EMBL" id="KAI3782509.1"/>
    </source>
</evidence>
<reference evidence="2" key="1">
    <citation type="journal article" date="2022" name="Mol. Ecol. Resour.">
        <title>The genomes of chicory, endive, great burdock and yacon provide insights into Asteraceae palaeo-polyploidization history and plant inulin production.</title>
        <authorList>
            <person name="Fan W."/>
            <person name="Wang S."/>
            <person name="Wang H."/>
            <person name="Wang A."/>
            <person name="Jiang F."/>
            <person name="Liu H."/>
            <person name="Zhao H."/>
            <person name="Xu D."/>
            <person name="Zhang Y."/>
        </authorList>
    </citation>
    <scope>NUCLEOTIDE SEQUENCE [LARGE SCALE GENOMIC DNA]</scope>
    <source>
        <strain evidence="2">cv. Punajuju</strain>
    </source>
</reference>
<dbReference type="EMBL" id="CM042010">
    <property type="protein sequence ID" value="KAI3782509.1"/>
    <property type="molecule type" value="Genomic_DNA"/>
</dbReference>
<sequence>MMHRPPHDDFSLKETKPHLGGSKVTGDKLTSTYDLVEQMQYLYVRVVKARDLPAKDVTGSCDPYAEVRLGNYKGTTRHFENKSNPEWNQVFAFSRVRIQSTMLEVAVKDKDFVKDDFMGLVFFELAKVPKRVPADSHLAPQWYGLEDRKGNKLKGEVMLAVWLGTQADDAFSEAWHLDDASVGRVEGGANIRSKVYHLPKLWYLRVNVIEAQGLIPSETTITKSPQLVVKATLGNQTLITKVSLSRSMNPIWNEELMFVAEEPFEEPLKLSVEDRSAPYESKVIGMCAIHLLSVERRLDHRAINTRWFDLDTDVIIDGEKGKEVKFSSRLHMAICLEGLHFLALIATNTG</sequence>
<proteinExistence type="predicted"/>
<accession>A0ACB9GGE6</accession>
<name>A0ACB9GGE6_CICIN</name>
<keyword evidence="2" id="KW-1185">Reference proteome</keyword>
<organism evidence="1 2">
    <name type="scientific">Cichorium intybus</name>
    <name type="common">Chicory</name>
    <dbReference type="NCBI Taxonomy" id="13427"/>
    <lineage>
        <taxon>Eukaryota</taxon>
        <taxon>Viridiplantae</taxon>
        <taxon>Streptophyta</taxon>
        <taxon>Embryophyta</taxon>
        <taxon>Tracheophyta</taxon>
        <taxon>Spermatophyta</taxon>
        <taxon>Magnoliopsida</taxon>
        <taxon>eudicotyledons</taxon>
        <taxon>Gunneridae</taxon>
        <taxon>Pentapetalae</taxon>
        <taxon>asterids</taxon>
        <taxon>campanulids</taxon>
        <taxon>Asterales</taxon>
        <taxon>Asteraceae</taxon>
        <taxon>Cichorioideae</taxon>
        <taxon>Cichorieae</taxon>
        <taxon>Cichoriinae</taxon>
        <taxon>Cichorium</taxon>
    </lineage>
</organism>
<protein>
    <submittedName>
        <fullName evidence="1">Uncharacterized protein</fullName>
    </submittedName>
</protein>
<gene>
    <name evidence="1" type="ORF">L2E82_12558</name>
</gene>
<reference evidence="1 2" key="2">
    <citation type="journal article" date="2022" name="Mol. Ecol. Resour.">
        <title>The genomes of chicory, endive, great burdock and yacon provide insights into Asteraceae paleo-polyploidization history and plant inulin production.</title>
        <authorList>
            <person name="Fan W."/>
            <person name="Wang S."/>
            <person name="Wang H."/>
            <person name="Wang A."/>
            <person name="Jiang F."/>
            <person name="Liu H."/>
            <person name="Zhao H."/>
            <person name="Xu D."/>
            <person name="Zhang Y."/>
        </authorList>
    </citation>
    <scope>NUCLEOTIDE SEQUENCE [LARGE SCALE GENOMIC DNA]</scope>
    <source>
        <strain evidence="2">cv. Punajuju</strain>
        <tissue evidence="1">Leaves</tissue>
    </source>
</reference>